<keyword evidence="5" id="KW-0547">Nucleotide-binding</keyword>
<dbReference type="SUPFAM" id="SSF52540">
    <property type="entry name" value="P-loop containing nucleoside triphosphate hydrolases"/>
    <property type="match status" value="1"/>
</dbReference>
<dbReference type="EMBL" id="CP036313">
    <property type="protein sequence ID" value="QBH12848.1"/>
    <property type="molecule type" value="Genomic_DNA"/>
</dbReference>
<dbReference type="PANTHER" id="PTHR43394">
    <property type="entry name" value="ATP-DEPENDENT PERMEASE MDL1, MITOCHONDRIAL"/>
    <property type="match status" value="1"/>
</dbReference>
<dbReference type="Gene3D" id="3.40.50.300">
    <property type="entry name" value="P-loop containing nucleotide triphosphate hydrolases"/>
    <property type="match status" value="1"/>
</dbReference>
<evidence type="ECO:0000256" key="7">
    <source>
        <dbReference type="ARBA" id="ARBA00022989"/>
    </source>
</evidence>
<evidence type="ECO:0000256" key="6">
    <source>
        <dbReference type="ARBA" id="ARBA00022840"/>
    </source>
</evidence>
<accession>A0A328FIU5</accession>
<evidence type="ECO:0000259" key="11">
    <source>
        <dbReference type="PROSITE" id="PS50929"/>
    </source>
</evidence>
<keyword evidence="7 9" id="KW-1133">Transmembrane helix</keyword>
<name>A0A328FIU5_9BACT</name>
<evidence type="ECO:0000256" key="5">
    <source>
        <dbReference type="ARBA" id="ARBA00022741"/>
    </source>
</evidence>
<dbReference type="InterPro" id="IPR039421">
    <property type="entry name" value="Type_1_exporter"/>
</dbReference>
<dbReference type="GO" id="GO:0015421">
    <property type="term" value="F:ABC-type oligopeptide transporter activity"/>
    <property type="evidence" value="ECO:0007669"/>
    <property type="project" value="TreeGrafter"/>
</dbReference>
<keyword evidence="4 9" id="KW-0812">Transmembrane</keyword>
<dbReference type="Proteomes" id="UP000293902">
    <property type="component" value="Chromosome"/>
</dbReference>
<dbReference type="InterPro" id="IPR003439">
    <property type="entry name" value="ABC_transporter-like_ATP-bd"/>
</dbReference>
<proteinExistence type="predicted"/>
<evidence type="ECO:0000256" key="9">
    <source>
        <dbReference type="SAM" id="Phobius"/>
    </source>
</evidence>
<evidence type="ECO:0000313" key="13">
    <source>
        <dbReference type="EMBL" id="RAM03083.1"/>
    </source>
</evidence>
<dbReference type="OrthoDB" id="9760168at2"/>
<protein>
    <submittedName>
        <fullName evidence="12">ABC transporter ATP-binding protein</fullName>
    </submittedName>
</protein>
<gene>
    <name evidence="13" type="ORF">DO021_05545</name>
    <name evidence="12" type="ORF">EYB58_07930</name>
</gene>
<dbReference type="Pfam" id="PF00664">
    <property type="entry name" value="ABC_membrane"/>
    <property type="match status" value="1"/>
</dbReference>
<dbReference type="Pfam" id="PF00005">
    <property type="entry name" value="ABC_tran"/>
    <property type="match status" value="1"/>
</dbReference>
<dbReference type="GO" id="GO:0005524">
    <property type="term" value="F:ATP binding"/>
    <property type="evidence" value="ECO:0007669"/>
    <property type="project" value="UniProtKB-KW"/>
</dbReference>
<dbReference type="InterPro" id="IPR027417">
    <property type="entry name" value="P-loop_NTPase"/>
</dbReference>
<evidence type="ECO:0000313" key="12">
    <source>
        <dbReference type="EMBL" id="QBH12848.1"/>
    </source>
</evidence>
<dbReference type="CDD" id="cd07346">
    <property type="entry name" value="ABC_6TM_exporters"/>
    <property type="match status" value="1"/>
</dbReference>
<keyword evidence="6 12" id="KW-0067">ATP-binding</keyword>
<keyword evidence="3" id="KW-1003">Cell membrane</keyword>
<dbReference type="AlphaFoldDB" id="A0A328FIU5"/>
<dbReference type="PANTHER" id="PTHR43394:SF1">
    <property type="entry name" value="ATP-BINDING CASSETTE SUB-FAMILY B MEMBER 10, MITOCHONDRIAL"/>
    <property type="match status" value="1"/>
</dbReference>
<keyword evidence="8 9" id="KW-0472">Membrane</keyword>
<dbReference type="EMBL" id="QLNI01000008">
    <property type="protein sequence ID" value="RAM03083.1"/>
    <property type="molecule type" value="Genomic_DNA"/>
</dbReference>
<dbReference type="InterPro" id="IPR036640">
    <property type="entry name" value="ABC1_TM_sf"/>
</dbReference>
<dbReference type="InterPro" id="IPR003593">
    <property type="entry name" value="AAA+_ATPase"/>
</dbReference>
<dbReference type="GO" id="GO:0005886">
    <property type="term" value="C:plasma membrane"/>
    <property type="evidence" value="ECO:0007669"/>
    <property type="project" value="UniProtKB-SubCell"/>
</dbReference>
<feature type="domain" description="ABC transporter" evidence="10">
    <location>
        <begin position="417"/>
        <end position="642"/>
    </location>
</feature>
<feature type="transmembrane region" description="Helical" evidence="9">
    <location>
        <begin position="135"/>
        <end position="157"/>
    </location>
</feature>
<dbReference type="GO" id="GO:0016887">
    <property type="term" value="F:ATP hydrolysis activity"/>
    <property type="evidence" value="ECO:0007669"/>
    <property type="project" value="InterPro"/>
</dbReference>
<comment type="subcellular location">
    <subcellularLocation>
        <location evidence="1">Cell membrane</location>
        <topology evidence="1">Multi-pass membrane protein</topology>
    </subcellularLocation>
</comment>
<feature type="domain" description="ABC transmembrane type-1" evidence="11">
    <location>
        <begin position="100"/>
        <end position="382"/>
    </location>
</feature>
<evidence type="ECO:0000256" key="4">
    <source>
        <dbReference type="ARBA" id="ARBA00022692"/>
    </source>
</evidence>
<reference evidence="12 15" key="2">
    <citation type="submission" date="2019-02" db="EMBL/GenBank/DDBJ databases">
        <title>Complete genome sequence of Desulfobacter hydrogenophilus AcRS1.</title>
        <authorList>
            <person name="Marietou A."/>
            <person name="Lund M.B."/>
            <person name="Marshall I.P.G."/>
            <person name="Schreiber L."/>
            <person name="Jorgensen B."/>
        </authorList>
    </citation>
    <scope>NUCLEOTIDE SEQUENCE [LARGE SCALE GENOMIC DNA]</scope>
    <source>
        <strain evidence="12 15">AcRS1</strain>
    </source>
</reference>
<dbReference type="SMART" id="SM00382">
    <property type="entry name" value="AAA"/>
    <property type="match status" value="1"/>
</dbReference>
<dbReference type="PROSITE" id="PS50929">
    <property type="entry name" value="ABC_TM1F"/>
    <property type="match status" value="1"/>
</dbReference>
<keyword evidence="15" id="KW-1185">Reference proteome</keyword>
<evidence type="ECO:0000256" key="8">
    <source>
        <dbReference type="ARBA" id="ARBA00023136"/>
    </source>
</evidence>
<evidence type="ECO:0000256" key="2">
    <source>
        <dbReference type="ARBA" id="ARBA00022448"/>
    </source>
</evidence>
<evidence type="ECO:0000313" key="14">
    <source>
        <dbReference type="Proteomes" id="UP000248798"/>
    </source>
</evidence>
<dbReference type="Gene3D" id="1.20.1560.10">
    <property type="entry name" value="ABC transporter type 1, transmembrane domain"/>
    <property type="match status" value="1"/>
</dbReference>
<feature type="transmembrane region" description="Helical" evidence="9">
    <location>
        <begin position="98"/>
        <end position="115"/>
    </location>
</feature>
<reference evidence="13 14" key="1">
    <citation type="submission" date="2018-06" db="EMBL/GenBank/DDBJ databases">
        <title>Complete Genome Sequence of Desulfobacter hydrogenophilus (DSM3380).</title>
        <authorList>
            <person name="Marietou A."/>
            <person name="Schreiber L."/>
            <person name="Marshall I."/>
            <person name="Jorgensen B."/>
        </authorList>
    </citation>
    <scope>NUCLEOTIDE SEQUENCE [LARGE SCALE GENOMIC DNA]</scope>
    <source>
        <strain evidence="13 14">DSM 3380</strain>
    </source>
</reference>
<evidence type="ECO:0000259" key="10">
    <source>
        <dbReference type="PROSITE" id="PS50893"/>
    </source>
</evidence>
<dbReference type="Proteomes" id="UP000248798">
    <property type="component" value="Unassembled WGS sequence"/>
</dbReference>
<dbReference type="SUPFAM" id="SSF90123">
    <property type="entry name" value="ABC transporter transmembrane region"/>
    <property type="match status" value="1"/>
</dbReference>
<feature type="transmembrane region" description="Helical" evidence="9">
    <location>
        <begin position="218"/>
        <end position="235"/>
    </location>
</feature>
<dbReference type="InterPro" id="IPR011527">
    <property type="entry name" value="ABC1_TM_dom"/>
</dbReference>
<dbReference type="FunFam" id="3.40.50.300:FF:000221">
    <property type="entry name" value="Multidrug ABC transporter ATP-binding protein"/>
    <property type="match status" value="1"/>
</dbReference>
<dbReference type="PROSITE" id="PS50893">
    <property type="entry name" value="ABC_TRANSPORTER_2"/>
    <property type="match status" value="1"/>
</dbReference>
<keyword evidence="2" id="KW-0813">Transport</keyword>
<sequence>MPDSFAKPLNIVIQDTCATSCPTENRKFCRLLRWTQILILGIFNICLRLKFVSALYSTKFPGFRSGHASGNTEKKPVDPSIWEQMGYLGSYLKPHKKILIFSLILSALSTALGMLQPWFAKILIDRVFLGHQPGILFPVLGVLILLLVVGFGVRVANRYLYTKYSARILFAMREDLFSHLQRIPLVYFSKNKIGDIYSRIASDMADIQALVTDIFPKYLFDFLTFIITAVILFWLNWEMTLMSLAILPFAVWVVQAIKPKLFALSEDLAKTNAGIAHFLFESLSNTAAIRAFGAENCENEKLSTKQSGILDLLLRFQVLGAVSGSVPMAFAIVNTLIVFGFGGMKVLEGNLTIGTLVAFSVYQGRVFGPLQGLLDGILSIQKSKVALKRVREILDISPSTNQTGDQVLSLELSAKDLAIEDLSFSYDGQTPVFKNLSFTIPHGKTTALAGESGIGKTTLCHLFMRLYAPDAGTITWGGKDIHSLDRNWFRTQMAMVSQETFLFHTSILENIRFFKPDADIETVKKAAKAAQIHEFIESLPKGYDTLVGDRGTRLCGGQKQRLSIARAILMDPKILILDEATAFLDKTAEEGIKQTLKDLMKNKTIILVSHRKTAISHAHHLVVLGNEGLIFQGRPQEFTHDA</sequence>
<evidence type="ECO:0000313" key="15">
    <source>
        <dbReference type="Proteomes" id="UP000293902"/>
    </source>
</evidence>
<evidence type="ECO:0000256" key="1">
    <source>
        <dbReference type="ARBA" id="ARBA00004651"/>
    </source>
</evidence>
<evidence type="ECO:0000256" key="3">
    <source>
        <dbReference type="ARBA" id="ARBA00022475"/>
    </source>
</evidence>
<organism evidence="13 14">
    <name type="scientific">Desulfobacter hydrogenophilus</name>
    <dbReference type="NCBI Taxonomy" id="2291"/>
    <lineage>
        <taxon>Bacteria</taxon>
        <taxon>Pseudomonadati</taxon>
        <taxon>Thermodesulfobacteriota</taxon>
        <taxon>Desulfobacteria</taxon>
        <taxon>Desulfobacterales</taxon>
        <taxon>Desulfobacteraceae</taxon>
        <taxon>Desulfobacter</taxon>
    </lineage>
</organism>
<feature type="transmembrane region" description="Helical" evidence="9">
    <location>
        <begin position="34"/>
        <end position="56"/>
    </location>
</feature>